<dbReference type="GO" id="GO:0048312">
    <property type="term" value="P:intracellular distribution of mitochondria"/>
    <property type="evidence" value="ECO:0007669"/>
    <property type="project" value="TreeGrafter"/>
</dbReference>
<dbReference type="GO" id="GO:0005874">
    <property type="term" value="C:microtubule"/>
    <property type="evidence" value="ECO:0007669"/>
    <property type="project" value="TreeGrafter"/>
</dbReference>
<dbReference type="GO" id="GO:0008053">
    <property type="term" value="P:mitochondrial fusion"/>
    <property type="evidence" value="ECO:0007669"/>
    <property type="project" value="TreeGrafter"/>
</dbReference>
<evidence type="ECO:0000313" key="4">
    <source>
        <dbReference type="Proteomes" id="UP000078046"/>
    </source>
</evidence>
<dbReference type="GO" id="GO:0006897">
    <property type="term" value="P:endocytosis"/>
    <property type="evidence" value="ECO:0007669"/>
    <property type="project" value="TreeGrafter"/>
</dbReference>
<dbReference type="SUPFAM" id="SSF52540">
    <property type="entry name" value="P-loop containing nucleoside triphosphate hydrolases"/>
    <property type="match status" value="1"/>
</dbReference>
<dbReference type="GO" id="GO:0005525">
    <property type="term" value="F:GTP binding"/>
    <property type="evidence" value="ECO:0007669"/>
    <property type="project" value="InterPro"/>
</dbReference>
<dbReference type="GO" id="GO:0003924">
    <property type="term" value="F:GTPase activity"/>
    <property type="evidence" value="ECO:0007669"/>
    <property type="project" value="InterPro"/>
</dbReference>
<dbReference type="InterPro" id="IPR045063">
    <property type="entry name" value="Dynamin_N"/>
</dbReference>
<dbReference type="InterPro" id="IPR001401">
    <property type="entry name" value="Dynamin_GTPase"/>
</dbReference>
<dbReference type="Pfam" id="PF00350">
    <property type="entry name" value="Dynamin_N"/>
    <property type="match status" value="1"/>
</dbReference>
<dbReference type="InterPro" id="IPR022812">
    <property type="entry name" value="Dynamin"/>
</dbReference>
<dbReference type="PRINTS" id="PR00195">
    <property type="entry name" value="DYNAMIN"/>
</dbReference>
<dbReference type="GO" id="GO:0031966">
    <property type="term" value="C:mitochondrial membrane"/>
    <property type="evidence" value="ECO:0007669"/>
    <property type="project" value="TreeGrafter"/>
</dbReference>
<proteinExistence type="predicted"/>
<dbReference type="GO" id="GO:0000266">
    <property type="term" value="P:mitochondrial fission"/>
    <property type="evidence" value="ECO:0007669"/>
    <property type="project" value="TreeGrafter"/>
</dbReference>
<gene>
    <name evidence="3" type="ORF">A3Q56_00708</name>
</gene>
<protein>
    <recommendedName>
        <fullName evidence="2">Dynamin-type G domain-containing protein</fullName>
    </recommendedName>
</protein>
<dbReference type="InterPro" id="IPR030381">
    <property type="entry name" value="G_DYNAMIN_dom"/>
</dbReference>
<feature type="coiled-coil region" evidence="1">
    <location>
        <begin position="98"/>
        <end position="147"/>
    </location>
</feature>
<feature type="domain" description="Dynamin-type G" evidence="2">
    <location>
        <begin position="198"/>
        <end position="492"/>
    </location>
</feature>
<dbReference type="GO" id="GO:0008017">
    <property type="term" value="F:microtubule binding"/>
    <property type="evidence" value="ECO:0007669"/>
    <property type="project" value="TreeGrafter"/>
</dbReference>
<evidence type="ECO:0000259" key="2">
    <source>
        <dbReference type="PROSITE" id="PS51718"/>
    </source>
</evidence>
<dbReference type="AlphaFoldDB" id="A0A177BB39"/>
<dbReference type="Proteomes" id="UP000078046">
    <property type="component" value="Unassembled WGS sequence"/>
</dbReference>
<dbReference type="PANTHER" id="PTHR11566">
    <property type="entry name" value="DYNAMIN"/>
    <property type="match status" value="1"/>
</dbReference>
<dbReference type="InterPro" id="IPR027417">
    <property type="entry name" value="P-loop_NTPase"/>
</dbReference>
<dbReference type="PANTHER" id="PTHR11566:SF67">
    <property type="entry name" value="DYNAMIN-LIKE 120 KDA PROTEIN, MITOCHONDRIAL"/>
    <property type="match status" value="1"/>
</dbReference>
<dbReference type="GO" id="GO:0005758">
    <property type="term" value="C:mitochondrial intermembrane space"/>
    <property type="evidence" value="ECO:0007669"/>
    <property type="project" value="TreeGrafter"/>
</dbReference>
<name>A0A177BB39_9BILA</name>
<dbReference type="PROSITE" id="PS51718">
    <property type="entry name" value="G_DYNAMIN_2"/>
    <property type="match status" value="1"/>
</dbReference>
<evidence type="ECO:0000256" key="1">
    <source>
        <dbReference type="SAM" id="Coils"/>
    </source>
</evidence>
<sequence length="531" mass="61151">MASVIIRALLRTRNLVAATAVGSGYVIKQKLENIQAWYNNQIDGVTWLEKPSKYISSIYNSSQDRYKHFKDYTSHKLIPIKSYFTELDQEDYSNNDADQKLSVNINNLVDEIKRLKVEISTINFKYKEETEKLKDEYSLTRQELLRTKMRYKDRKNTKTRFKKPLIDLYSELLDELNDYAKSYATHDSNDKNSMTLLLDRMPRVVVAGDQSSGKTSVLEMLAQARIFPRGGGEMMTRCPVQVTLSEGPYHIARFPDDDREYDLTNENDTKDLRNTIKLKMTNLIGKNETVSQHPVSLSVSGPELHRMVLVDLPGVISTVTQDIAKDTPQQIKSIYRKYLSNPNAIILYVQDGSIDAERTNATDHVMQADPQGKRTICVLTKVDEAERQMIDRTRIFRILNGTLLPLKALGYYAVVTGRGNQQDTISEIQQYEESFFRKCSLMNSDKNDPKFKKTKESNVPINMADLYTRTGTPNLSKAVSSRFWKIVEDSVEEQAEVFRALSYNLNIQWKNTYGSSERKLNRFELFDLVYS</sequence>
<dbReference type="GO" id="GO:0016559">
    <property type="term" value="P:peroxisome fission"/>
    <property type="evidence" value="ECO:0007669"/>
    <property type="project" value="TreeGrafter"/>
</dbReference>
<keyword evidence="1" id="KW-0175">Coiled coil</keyword>
<organism evidence="3 4">
    <name type="scientific">Intoshia linei</name>
    <dbReference type="NCBI Taxonomy" id="1819745"/>
    <lineage>
        <taxon>Eukaryota</taxon>
        <taxon>Metazoa</taxon>
        <taxon>Spiralia</taxon>
        <taxon>Lophotrochozoa</taxon>
        <taxon>Mesozoa</taxon>
        <taxon>Orthonectida</taxon>
        <taxon>Rhopaluridae</taxon>
        <taxon>Intoshia</taxon>
    </lineage>
</organism>
<keyword evidence="4" id="KW-1185">Reference proteome</keyword>
<accession>A0A177BB39</accession>
<dbReference type="Gene3D" id="3.40.50.300">
    <property type="entry name" value="P-loop containing nucleotide triphosphate hydrolases"/>
    <property type="match status" value="1"/>
</dbReference>
<dbReference type="EMBL" id="LWCA01000043">
    <property type="protein sequence ID" value="OAF71537.1"/>
    <property type="molecule type" value="Genomic_DNA"/>
</dbReference>
<reference evidence="3 4" key="1">
    <citation type="submission" date="2016-04" db="EMBL/GenBank/DDBJ databases">
        <title>The genome of Intoshia linei affirms orthonectids as highly simplified spiralians.</title>
        <authorList>
            <person name="Mikhailov K.V."/>
            <person name="Slusarev G.S."/>
            <person name="Nikitin M.A."/>
            <person name="Logacheva M.D."/>
            <person name="Penin A."/>
            <person name="Aleoshin V."/>
            <person name="Panchin Y.V."/>
        </authorList>
    </citation>
    <scope>NUCLEOTIDE SEQUENCE [LARGE SCALE GENOMIC DNA]</scope>
    <source>
        <strain evidence="3">Intl2013</strain>
        <tissue evidence="3">Whole animal</tissue>
    </source>
</reference>
<comment type="caution">
    <text evidence="3">The sequence shown here is derived from an EMBL/GenBank/DDBJ whole genome shotgun (WGS) entry which is preliminary data.</text>
</comment>
<dbReference type="OrthoDB" id="415706at2759"/>
<dbReference type="SMART" id="SM00053">
    <property type="entry name" value="DYNc"/>
    <property type="match status" value="1"/>
</dbReference>
<dbReference type="CDD" id="cd08771">
    <property type="entry name" value="DLP_1"/>
    <property type="match status" value="1"/>
</dbReference>
<evidence type="ECO:0000313" key="3">
    <source>
        <dbReference type="EMBL" id="OAF71537.1"/>
    </source>
</evidence>